<reference evidence="4 5" key="1">
    <citation type="submission" date="2020-05" db="EMBL/GenBank/DDBJ databases">
        <title>Vigna angularis (adzuki bean) Var. LongXiaoDou No. 4 denovo assembly.</title>
        <authorList>
            <person name="Xiang H."/>
        </authorList>
    </citation>
    <scope>NUCLEOTIDE SEQUENCE [LARGE SCALE GENOMIC DNA]</scope>
    <source>
        <tissue evidence="4">Leaf</tissue>
    </source>
</reference>
<dbReference type="AlphaFoldDB" id="A0A8T0L3J0"/>
<dbReference type="GO" id="GO:0005634">
    <property type="term" value="C:nucleus"/>
    <property type="evidence" value="ECO:0007669"/>
    <property type="project" value="TreeGrafter"/>
</dbReference>
<comment type="caution">
    <text evidence="4">The sequence shown here is derived from an EMBL/GenBank/DDBJ whole genome shotgun (WGS) entry which is preliminary data.</text>
</comment>
<organism evidence="4 5">
    <name type="scientific">Phaseolus angularis</name>
    <name type="common">Azuki bean</name>
    <name type="synonym">Vigna angularis</name>
    <dbReference type="NCBI Taxonomy" id="3914"/>
    <lineage>
        <taxon>Eukaryota</taxon>
        <taxon>Viridiplantae</taxon>
        <taxon>Streptophyta</taxon>
        <taxon>Embryophyta</taxon>
        <taxon>Tracheophyta</taxon>
        <taxon>Spermatophyta</taxon>
        <taxon>Magnoliopsida</taxon>
        <taxon>eudicotyledons</taxon>
        <taxon>Gunneridae</taxon>
        <taxon>Pentapetalae</taxon>
        <taxon>rosids</taxon>
        <taxon>fabids</taxon>
        <taxon>Fabales</taxon>
        <taxon>Fabaceae</taxon>
        <taxon>Papilionoideae</taxon>
        <taxon>50 kb inversion clade</taxon>
        <taxon>NPAAA clade</taxon>
        <taxon>indigoferoid/millettioid clade</taxon>
        <taxon>Phaseoleae</taxon>
        <taxon>Vigna</taxon>
    </lineage>
</organism>
<evidence type="ECO:0000313" key="5">
    <source>
        <dbReference type="Proteomes" id="UP000743370"/>
    </source>
</evidence>
<evidence type="ECO:0000256" key="2">
    <source>
        <dbReference type="ARBA" id="ARBA00023306"/>
    </source>
</evidence>
<dbReference type="GO" id="GO:0032875">
    <property type="term" value="P:regulation of DNA endoreduplication"/>
    <property type="evidence" value="ECO:0007669"/>
    <property type="project" value="InterPro"/>
</dbReference>
<dbReference type="EMBL" id="JABFOF010000002">
    <property type="protein sequence ID" value="KAG2404943.1"/>
    <property type="molecule type" value="Genomic_DNA"/>
</dbReference>
<dbReference type="Proteomes" id="UP000743370">
    <property type="component" value="Unassembled WGS sequence"/>
</dbReference>
<dbReference type="GO" id="GO:0004860">
    <property type="term" value="F:protein kinase inhibitor activity"/>
    <property type="evidence" value="ECO:0007669"/>
    <property type="project" value="UniProtKB-KW"/>
</dbReference>
<dbReference type="InterPro" id="IPR040389">
    <property type="entry name" value="SMR"/>
</dbReference>
<gene>
    <name evidence="4" type="ORF">HKW66_Vig0041980</name>
</gene>
<dbReference type="PANTHER" id="PTHR33142:SF110">
    <property type="entry name" value="CYCLIN-DEPENDENT PROTEIN KINASE INHIBITOR SMR4"/>
    <property type="match status" value="1"/>
</dbReference>
<accession>A0A8T0L3J0</accession>
<protein>
    <submittedName>
        <fullName evidence="4">Uncharacterized protein</fullName>
    </submittedName>
</protein>
<evidence type="ECO:0000256" key="1">
    <source>
        <dbReference type="ARBA" id="ARBA00023013"/>
    </source>
</evidence>
<sequence>MTDLESALGPAILHSSFSVSEEYNEFVNTPAHVSTTRQTRPMITVPVPRCNTNRAKGCLKIVLGWDLAKWVVMEWEDECRTPRLVQNQIPAIFICPPPPPRKKPVAGKRRTPPKEGYFHPPDLDSLFSVPARKEACV</sequence>
<evidence type="ECO:0000256" key="3">
    <source>
        <dbReference type="SAM" id="MobiDB-lite"/>
    </source>
</evidence>
<proteinExistence type="predicted"/>
<name>A0A8T0L3J0_PHAAN</name>
<feature type="region of interest" description="Disordered" evidence="3">
    <location>
        <begin position="98"/>
        <end position="121"/>
    </location>
</feature>
<keyword evidence="1" id="KW-0649">Protein kinase inhibitor</keyword>
<feature type="compositionally biased region" description="Basic residues" evidence="3">
    <location>
        <begin position="100"/>
        <end position="111"/>
    </location>
</feature>
<evidence type="ECO:0000313" key="4">
    <source>
        <dbReference type="EMBL" id="KAG2404943.1"/>
    </source>
</evidence>
<dbReference type="PANTHER" id="PTHR33142">
    <property type="entry name" value="CYCLIN-DEPENDENT PROTEIN KINASE INHIBITOR SMR13"/>
    <property type="match status" value="1"/>
</dbReference>
<keyword evidence="2" id="KW-0131">Cell cycle</keyword>